<feature type="compositionally biased region" description="Gly residues" evidence="1">
    <location>
        <begin position="17"/>
        <end position="30"/>
    </location>
</feature>
<feature type="compositionally biased region" description="Acidic residues" evidence="1">
    <location>
        <begin position="43"/>
        <end position="54"/>
    </location>
</feature>
<feature type="signal peptide" evidence="2">
    <location>
        <begin position="1"/>
        <end position="16"/>
    </location>
</feature>
<evidence type="ECO:0000313" key="3">
    <source>
        <dbReference type="EMBL" id="KAG8540268.1"/>
    </source>
</evidence>
<dbReference type="Proteomes" id="UP000824782">
    <property type="component" value="Unassembled WGS sequence"/>
</dbReference>
<organism evidence="3 4">
    <name type="scientific">Engystomops pustulosus</name>
    <name type="common">Tungara frog</name>
    <name type="synonym">Physalaemus pustulosus</name>
    <dbReference type="NCBI Taxonomy" id="76066"/>
    <lineage>
        <taxon>Eukaryota</taxon>
        <taxon>Metazoa</taxon>
        <taxon>Chordata</taxon>
        <taxon>Craniata</taxon>
        <taxon>Vertebrata</taxon>
        <taxon>Euteleostomi</taxon>
        <taxon>Amphibia</taxon>
        <taxon>Batrachia</taxon>
        <taxon>Anura</taxon>
        <taxon>Neobatrachia</taxon>
        <taxon>Hyloidea</taxon>
        <taxon>Leptodactylidae</taxon>
        <taxon>Leiuperinae</taxon>
        <taxon>Engystomops</taxon>
    </lineage>
</organism>
<proteinExistence type="predicted"/>
<feature type="chain" id="PRO_5043361340" evidence="2">
    <location>
        <begin position="17"/>
        <end position="113"/>
    </location>
</feature>
<keyword evidence="2" id="KW-0732">Signal</keyword>
<keyword evidence="4" id="KW-1185">Reference proteome</keyword>
<reference evidence="3" key="1">
    <citation type="thesis" date="2020" institute="ProQuest LLC" country="789 East Eisenhower Parkway, Ann Arbor, MI, USA">
        <title>Comparative Genomics and Chromosome Evolution.</title>
        <authorList>
            <person name="Mudd A.B."/>
        </authorList>
    </citation>
    <scope>NUCLEOTIDE SEQUENCE</scope>
    <source>
        <strain evidence="3">237g6f4</strain>
        <tissue evidence="3">Blood</tissue>
    </source>
</reference>
<evidence type="ECO:0000313" key="4">
    <source>
        <dbReference type="Proteomes" id="UP000824782"/>
    </source>
</evidence>
<name>A0AAV6Z2U6_ENGPU</name>
<feature type="compositionally biased region" description="Low complexity" evidence="1">
    <location>
        <begin position="55"/>
        <end position="75"/>
    </location>
</feature>
<comment type="caution">
    <text evidence="3">The sequence shown here is derived from an EMBL/GenBank/DDBJ whole genome shotgun (WGS) entry which is preliminary data.</text>
</comment>
<gene>
    <name evidence="3" type="ORF">GDO81_019604</name>
</gene>
<feature type="region of interest" description="Disordered" evidence="1">
    <location>
        <begin position="17"/>
        <end position="113"/>
    </location>
</feature>
<evidence type="ECO:0000256" key="2">
    <source>
        <dbReference type="SAM" id="SignalP"/>
    </source>
</evidence>
<dbReference type="AlphaFoldDB" id="A0AAV6Z2U6"/>
<sequence length="113" mass="12525">MLYMDLIIYTLVVVAGQGGYGGEPGEGGPEPYGPESYGPASPYDDDEDDEEEDPYGGYQMPYPQPYPQSYSQPEYTGVQETEDSVEVRSPGINRMTRSIGKRPSRSMKNLQDV</sequence>
<accession>A0AAV6Z2U6</accession>
<dbReference type="EMBL" id="WNYA01010999">
    <property type="protein sequence ID" value="KAG8540268.1"/>
    <property type="molecule type" value="Genomic_DNA"/>
</dbReference>
<protein>
    <submittedName>
        <fullName evidence="3">Uncharacterized protein</fullName>
    </submittedName>
</protein>
<evidence type="ECO:0000256" key="1">
    <source>
        <dbReference type="SAM" id="MobiDB-lite"/>
    </source>
</evidence>